<dbReference type="GO" id="GO:0003677">
    <property type="term" value="F:DNA binding"/>
    <property type="evidence" value="ECO:0007669"/>
    <property type="project" value="UniProtKB-KW"/>
</dbReference>
<evidence type="ECO:0000259" key="4">
    <source>
        <dbReference type="PROSITE" id="PS52039"/>
    </source>
</evidence>
<dbReference type="Gene3D" id="1.10.290.10">
    <property type="entry name" value="Topoisomerase I, domain 4"/>
    <property type="match status" value="1"/>
</dbReference>
<dbReference type="CDD" id="cd00186">
    <property type="entry name" value="TOP1Ac"/>
    <property type="match status" value="1"/>
</dbReference>
<evidence type="ECO:0000256" key="2">
    <source>
        <dbReference type="ARBA" id="ARBA00023125"/>
    </source>
</evidence>
<comment type="caution">
    <text evidence="5">The sequence shown here is derived from an EMBL/GenBank/DDBJ whole genome shotgun (WGS) entry which is preliminary data.</text>
</comment>
<dbReference type="InterPro" id="IPR025589">
    <property type="entry name" value="Toprim_C_rpt"/>
</dbReference>
<dbReference type="InterPro" id="IPR000380">
    <property type="entry name" value="Topo_IA"/>
</dbReference>
<organism evidence="5">
    <name type="scientific">mine drainage metagenome</name>
    <dbReference type="NCBI Taxonomy" id="410659"/>
    <lineage>
        <taxon>unclassified sequences</taxon>
        <taxon>metagenomes</taxon>
        <taxon>ecological metagenomes</taxon>
    </lineage>
</organism>
<dbReference type="InterPro" id="IPR023405">
    <property type="entry name" value="Topo_IA_core_domain"/>
</dbReference>
<dbReference type="SMART" id="SM00437">
    <property type="entry name" value="TOP1Ac"/>
    <property type="match status" value="1"/>
</dbReference>
<sequence>NAQEAHEAIRPTSAQRTPERVKLHLNRDQFRVYDLIWRRTVASQMLPAIMEAVQVEMGLGNLGRLRATGSTIKFTGFMQVYQESNDDAVAEEGNTLPDLVPGETLTLSELRSIQHFTEPPPRYSEATLVKTLEEYGIGRPSTYATIIETLGQRGYTELLNRRFVPTDVGRVVNRFLTEHFSRYVDYGFTAHMEDELDEISRGEKEWKELLSEFWNPFSKNVADIASNVSRAQAVKARELGIDPNSSRPVTVRLGRFGPFVQIGQREDAEKPKFAGLRSGLRLETITLEEALKLFELPRTLGETPEGEL</sequence>
<dbReference type="AlphaFoldDB" id="T0ZHK4"/>
<dbReference type="PROSITE" id="PS52039">
    <property type="entry name" value="TOPO_IA_2"/>
    <property type="match status" value="1"/>
</dbReference>
<keyword evidence="2" id="KW-0238">DNA-binding</keyword>
<dbReference type="EMBL" id="AUZX01011278">
    <property type="protein sequence ID" value="EQD43907.1"/>
    <property type="molecule type" value="Genomic_DNA"/>
</dbReference>
<dbReference type="InterPro" id="IPR013826">
    <property type="entry name" value="Topo_IA_cen_sub3"/>
</dbReference>
<dbReference type="Gene3D" id="1.10.460.10">
    <property type="entry name" value="Topoisomerase I, domain 2"/>
    <property type="match status" value="1"/>
</dbReference>
<name>T0ZHK4_9ZZZZ</name>
<evidence type="ECO:0000256" key="3">
    <source>
        <dbReference type="ARBA" id="ARBA00023235"/>
    </source>
</evidence>
<keyword evidence="1" id="KW-0799">Topoisomerase</keyword>
<feature type="non-terminal residue" evidence="5">
    <location>
        <position position="308"/>
    </location>
</feature>
<proteinExistence type="predicted"/>
<gene>
    <name evidence="5" type="ORF">B1A_15371</name>
</gene>
<accession>T0ZHK4</accession>
<reference evidence="5" key="1">
    <citation type="submission" date="2013-08" db="EMBL/GenBank/DDBJ databases">
        <authorList>
            <person name="Mendez C."/>
            <person name="Richter M."/>
            <person name="Ferrer M."/>
            <person name="Sanchez J."/>
        </authorList>
    </citation>
    <scope>NUCLEOTIDE SEQUENCE</scope>
</reference>
<evidence type="ECO:0000256" key="1">
    <source>
        <dbReference type="ARBA" id="ARBA00023029"/>
    </source>
</evidence>
<evidence type="ECO:0000313" key="5">
    <source>
        <dbReference type="EMBL" id="EQD43907.1"/>
    </source>
</evidence>
<dbReference type="GO" id="GO:0003917">
    <property type="term" value="F:DNA topoisomerase type I (single strand cut, ATP-independent) activity"/>
    <property type="evidence" value="ECO:0007669"/>
    <property type="project" value="InterPro"/>
</dbReference>
<dbReference type="InterPro" id="IPR013824">
    <property type="entry name" value="Topo_IA_cen_sub1"/>
</dbReference>
<feature type="non-terminal residue" evidence="5">
    <location>
        <position position="1"/>
    </location>
</feature>
<feature type="domain" description="Topo IA-type catalytic" evidence="4">
    <location>
        <begin position="1"/>
        <end position="222"/>
    </location>
</feature>
<dbReference type="GO" id="GO:0006265">
    <property type="term" value="P:DNA topological change"/>
    <property type="evidence" value="ECO:0007669"/>
    <property type="project" value="InterPro"/>
</dbReference>
<dbReference type="InterPro" id="IPR013497">
    <property type="entry name" value="Topo_IA_cen"/>
</dbReference>
<dbReference type="Pfam" id="PF01131">
    <property type="entry name" value="Topoisom_bac"/>
    <property type="match status" value="1"/>
</dbReference>
<dbReference type="PANTHER" id="PTHR42785:SF1">
    <property type="entry name" value="DNA TOPOISOMERASE"/>
    <property type="match status" value="1"/>
</dbReference>
<keyword evidence="3 5" id="KW-0413">Isomerase</keyword>
<reference evidence="5" key="2">
    <citation type="journal article" date="2014" name="ISME J.">
        <title>Microbial stratification in low pH oxic and suboxic macroscopic growths along an acid mine drainage.</title>
        <authorList>
            <person name="Mendez-Garcia C."/>
            <person name="Mesa V."/>
            <person name="Sprenger R.R."/>
            <person name="Richter M."/>
            <person name="Diez M.S."/>
            <person name="Solano J."/>
            <person name="Bargiela R."/>
            <person name="Golyshina O.V."/>
            <person name="Manteca A."/>
            <person name="Ramos J.L."/>
            <person name="Gallego J.R."/>
            <person name="Llorente I."/>
            <person name="Martins Dos Santos V.A."/>
            <person name="Jensen O.N."/>
            <person name="Pelaez A.I."/>
            <person name="Sanchez J."/>
            <person name="Ferrer M."/>
        </authorList>
    </citation>
    <scope>NUCLEOTIDE SEQUENCE</scope>
</reference>
<dbReference type="SUPFAM" id="SSF56712">
    <property type="entry name" value="Prokaryotic type I DNA topoisomerase"/>
    <property type="match status" value="1"/>
</dbReference>
<dbReference type="InterPro" id="IPR003602">
    <property type="entry name" value="Topo_IA_DNA-bd_dom"/>
</dbReference>
<dbReference type="PANTHER" id="PTHR42785">
    <property type="entry name" value="DNA TOPOISOMERASE, TYPE IA, CORE"/>
    <property type="match status" value="1"/>
</dbReference>
<dbReference type="Gene3D" id="2.70.20.10">
    <property type="entry name" value="Topoisomerase I, domain 3"/>
    <property type="match status" value="1"/>
</dbReference>
<protein>
    <submittedName>
        <fullName evidence="5">DNA topoisomerase I</fullName>
    </submittedName>
</protein>
<dbReference type="Pfam" id="PF13368">
    <property type="entry name" value="Toprim_C_rpt"/>
    <property type="match status" value="1"/>
</dbReference>
<dbReference type="PRINTS" id="PR00417">
    <property type="entry name" value="PRTPISMRASEI"/>
</dbReference>
<dbReference type="InterPro" id="IPR013825">
    <property type="entry name" value="Topo_IA_cen_sub2"/>
</dbReference>